<keyword evidence="4" id="KW-1185">Reference proteome</keyword>
<evidence type="ECO:0000313" key="3">
    <source>
        <dbReference type="EMBL" id="MFC7304738.1"/>
    </source>
</evidence>
<dbReference type="Proteomes" id="UP001596523">
    <property type="component" value="Unassembled WGS sequence"/>
</dbReference>
<dbReference type="RefSeq" id="WP_381829456.1">
    <property type="nucleotide sequence ID" value="NZ_JBHTCF010000003.1"/>
</dbReference>
<name>A0ABW2JFB3_9ACTN</name>
<feature type="domain" description="Peptidase S33 tripeptidyl aminopeptidase-like C-terminal" evidence="2">
    <location>
        <begin position="179"/>
        <end position="274"/>
    </location>
</feature>
<organism evidence="3 4">
    <name type="scientific">Streptomyces monticola</name>
    <dbReference type="NCBI Taxonomy" id="2666263"/>
    <lineage>
        <taxon>Bacteria</taxon>
        <taxon>Bacillati</taxon>
        <taxon>Actinomycetota</taxon>
        <taxon>Actinomycetes</taxon>
        <taxon>Kitasatosporales</taxon>
        <taxon>Streptomycetaceae</taxon>
        <taxon>Streptomyces</taxon>
    </lineage>
</organism>
<evidence type="ECO:0000259" key="2">
    <source>
        <dbReference type="Pfam" id="PF08386"/>
    </source>
</evidence>
<accession>A0ABW2JFB3</accession>
<dbReference type="EMBL" id="JBHTCF010000003">
    <property type="protein sequence ID" value="MFC7304738.1"/>
    <property type="molecule type" value="Genomic_DNA"/>
</dbReference>
<feature type="region of interest" description="Disordered" evidence="1">
    <location>
        <begin position="278"/>
        <end position="382"/>
    </location>
</feature>
<gene>
    <name evidence="3" type="ORF">ACFQVC_10970</name>
</gene>
<comment type="caution">
    <text evidence="3">The sequence shown here is derived from an EMBL/GenBank/DDBJ whole genome shotgun (WGS) entry which is preliminary data.</text>
</comment>
<evidence type="ECO:0000256" key="1">
    <source>
        <dbReference type="SAM" id="MobiDB-lite"/>
    </source>
</evidence>
<dbReference type="GO" id="GO:0016787">
    <property type="term" value="F:hydrolase activity"/>
    <property type="evidence" value="ECO:0007669"/>
    <property type="project" value="UniProtKB-KW"/>
</dbReference>
<dbReference type="Pfam" id="PF08386">
    <property type="entry name" value="Abhydrolase_4"/>
    <property type="match status" value="1"/>
</dbReference>
<dbReference type="InterPro" id="IPR013595">
    <property type="entry name" value="Pept_S33_TAP-like_C"/>
</dbReference>
<reference evidence="4" key="1">
    <citation type="journal article" date="2019" name="Int. J. Syst. Evol. Microbiol.">
        <title>The Global Catalogue of Microorganisms (GCM) 10K type strain sequencing project: providing services to taxonomists for standard genome sequencing and annotation.</title>
        <authorList>
            <consortium name="The Broad Institute Genomics Platform"/>
            <consortium name="The Broad Institute Genome Sequencing Center for Infectious Disease"/>
            <person name="Wu L."/>
            <person name="Ma J."/>
        </authorList>
    </citation>
    <scope>NUCLEOTIDE SEQUENCE [LARGE SCALE GENOMIC DNA]</scope>
    <source>
        <strain evidence="4">SYNS20</strain>
    </source>
</reference>
<proteinExistence type="predicted"/>
<evidence type="ECO:0000313" key="4">
    <source>
        <dbReference type="Proteomes" id="UP001596523"/>
    </source>
</evidence>
<keyword evidence="3" id="KW-0378">Hydrolase</keyword>
<sequence>MYANVHPNTVRSMVLHGVEDAAYRFNDVPGCMSTEARTSNQVTQAVLAGCDAVGKKRCAFAGGAKAKYQRLVNHYGPNDRTSKDNWADLVGFGRDLGGSYDRATAQKAAAGLQKLYAKTFPSGRDAAPTAKAPAPSAYTETDVGHATQCSDMPAVPRTAAGWWPLLRDARKQSLVDGSALTDGCLPCAGLRIRSPLPRYTGPWNRGNANIVLLNETQDHSASLDWARHMNRALGARSRLVPIDGFGHAVPTACSRKVAAQHFLTTLLPAGGTRCTDGVHNPFTAKQPGRPAPPCTAPRLPAQRSAGRRSPHPNGPQRVAVPPGPPQARRACPWQQRPDACGRDPRRTSWPTKRRAAPRAPRTRDPETAPGPPAAPSSPGYCS</sequence>
<protein>
    <submittedName>
        <fullName evidence="3">Alpha/beta hydrolase</fullName>
    </submittedName>
</protein>